<evidence type="ECO:0000313" key="3">
    <source>
        <dbReference type="Proteomes" id="UP000019132"/>
    </source>
</evidence>
<dbReference type="EMBL" id="GL376606">
    <property type="status" value="NOT_ANNOTATED_CDS"/>
    <property type="molecule type" value="Genomic_DNA"/>
</dbReference>
<reference evidence="3" key="1">
    <citation type="journal article" date="2010" name="Genome Biol.">
        <title>Genome sequence of the necrotrophic plant pathogen Pythium ultimum reveals original pathogenicity mechanisms and effector repertoire.</title>
        <authorList>
            <person name="Levesque C.A."/>
            <person name="Brouwer H."/>
            <person name="Cano L."/>
            <person name="Hamilton J.P."/>
            <person name="Holt C."/>
            <person name="Huitema E."/>
            <person name="Raffaele S."/>
            <person name="Robideau G.P."/>
            <person name="Thines M."/>
            <person name="Win J."/>
            <person name="Zerillo M.M."/>
            <person name="Beakes G.W."/>
            <person name="Boore J.L."/>
            <person name="Busam D."/>
            <person name="Dumas B."/>
            <person name="Ferriera S."/>
            <person name="Fuerstenberg S.I."/>
            <person name="Gachon C.M."/>
            <person name="Gaulin E."/>
            <person name="Govers F."/>
            <person name="Grenville-Briggs L."/>
            <person name="Horner N."/>
            <person name="Hostetler J."/>
            <person name="Jiang R.H."/>
            <person name="Johnson J."/>
            <person name="Krajaejun T."/>
            <person name="Lin H."/>
            <person name="Meijer H.J."/>
            <person name="Moore B."/>
            <person name="Morris P."/>
            <person name="Phuntmart V."/>
            <person name="Puiu D."/>
            <person name="Shetty J."/>
            <person name="Stajich J.E."/>
            <person name="Tripathy S."/>
            <person name="Wawra S."/>
            <person name="van West P."/>
            <person name="Whitty B.R."/>
            <person name="Coutinho P.M."/>
            <person name="Henrissat B."/>
            <person name="Martin F."/>
            <person name="Thomas P.D."/>
            <person name="Tyler B.M."/>
            <person name="De Vries R.P."/>
            <person name="Kamoun S."/>
            <person name="Yandell M."/>
            <person name="Tisserat N."/>
            <person name="Buell C.R."/>
        </authorList>
    </citation>
    <scope>NUCLEOTIDE SEQUENCE</scope>
    <source>
        <strain evidence="3">DAOM:BR144</strain>
    </source>
</reference>
<dbReference type="HOGENOM" id="CLU_2836864_0_0_1"/>
<reference evidence="3" key="2">
    <citation type="submission" date="2010-04" db="EMBL/GenBank/DDBJ databases">
        <authorList>
            <person name="Buell R."/>
            <person name="Hamilton J."/>
            <person name="Hostetler J."/>
        </authorList>
    </citation>
    <scope>NUCLEOTIDE SEQUENCE [LARGE SCALE GENOMIC DNA]</scope>
    <source>
        <strain evidence="3">DAOM:BR144</strain>
    </source>
</reference>
<organism evidence="2 3">
    <name type="scientific">Globisporangium ultimum (strain ATCC 200006 / CBS 805.95 / DAOM BR144)</name>
    <name type="common">Pythium ultimum</name>
    <dbReference type="NCBI Taxonomy" id="431595"/>
    <lineage>
        <taxon>Eukaryota</taxon>
        <taxon>Sar</taxon>
        <taxon>Stramenopiles</taxon>
        <taxon>Oomycota</taxon>
        <taxon>Peronosporomycetes</taxon>
        <taxon>Pythiales</taxon>
        <taxon>Pythiaceae</taxon>
        <taxon>Globisporangium</taxon>
    </lineage>
</organism>
<dbReference type="InParanoid" id="K3X1L0"/>
<reference evidence="2" key="3">
    <citation type="submission" date="2015-02" db="UniProtKB">
        <authorList>
            <consortium name="EnsemblProtists"/>
        </authorList>
    </citation>
    <scope>IDENTIFICATION</scope>
    <source>
        <strain evidence="2">DAOM BR144</strain>
    </source>
</reference>
<evidence type="ECO:0000256" key="1">
    <source>
        <dbReference type="SAM" id="MobiDB-lite"/>
    </source>
</evidence>
<name>K3X1L0_GLOUD</name>
<evidence type="ECO:0000313" key="2">
    <source>
        <dbReference type="EnsemblProtists" id="PYU1_T011109"/>
    </source>
</evidence>
<dbReference type="VEuPathDB" id="FungiDB:PYU1_G011085"/>
<dbReference type="AlphaFoldDB" id="K3X1L0"/>
<dbReference type="Proteomes" id="UP000019132">
    <property type="component" value="Unassembled WGS sequence"/>
</dbReference>
<dbReference type="EnsemblProtists" id="PYU1_T011109">
    <property type="protein sequence ID" value="PYU1_T011109"/>
    <property type="gene ID" value="PYU1_G011085"/>
</dbReference>
<feature type="region of interest" description="Disordered" evidence="1">
    <location>
        <begin position="1"/>
        <end position="28"/>
    </location>
</feature>
<accession>K3X1L0</accession>
<keyword evidence="3" id="KW-1185">Reference proteome</keyword>
<protein>
    <submittedName>
        <fullName evidence="2">Uncharacterized protein</fullName>
    </submittedName>
</protein>
<sequence length="66" mass="7396">MAHQKKSGPPGHSSAKFRKVNASNPELRQQVTSLDVPVSDRVTIYLLELEGGKYYVGKIKRKNVDE</sequence>
<proteinExistence type="predicted"/>